<dbReference type="Gene3D" id="3.60.10.10">
    <property type="entry name" value="Endonuclease/exonuclease/phosphatase"/>
    <property type="match status" value="1"/>
</dbReference>
<dbReference type="EMBL" id="BKCJ010001103">
    <property type="protein sequence ID" value="GEU38861.1"/>
    <property type="molecule type" value="Genomic_DNA"/>
</dbReference>
<feature type="domain" description="Reverse transcriptase" evidence="2">
    <location>
        <begin position="645"/>
        <end position="735"/>
    </location>
</feature>
<feature type="compositionally biased region" description="Polar residues" evidence="1">
    <location>
        <begin position="244"/>
        <end position="256"/>
    </location>
</feature>
<organism evidence="3">
    <name type="scientific">Tanacetum cinerariifolium</name>
    <name type="common">Dalmatian daisy</name>
    <name type="synonym">Chrysanthemum cinerariifolium</name>
    <dbReference type="NCBI Taxonomy" id="118510"/>
    <lineage>
        <taxon>Eukaryota</taxon>
        <taxon>Viridiplantae</taxon>
        <taxon>Streptophyta</taxon>
        <taxon>Embryophyta</taxon>
        <taxon>Tracheophyta</taxon>
        <taxon>Spermatophyta</taxon>
        <taxon>Magnoliopsida</taxon>
        <taxon>eudicotyledons</taxon>
        <taxon>Gunneridae</taxon>
        <taxon>Pentapetalae</taxon>
        <taxon>asterids</taxon>
        <taxon>campanulids</taxon>
        <taxon>Asterales</taxon>
        <taxon>Asteraceae</taxon>
        <taxon>Asteroideae</taxon>
        <taxon>Anthemideae</taxon>
        <taxon>Anthemidinae</taxon>
        <taxon>Tanacetum</taxon>
    </lineage>
</organism>
<feature type="region of interest" description="Disordered" evidence="1">
    <location>
        <begin position="187"/>
        <end position="218"/>
    </location>
</feature>
<feature type="region of interest" description="Disordered" evidence="1">
    <location>
        <begin position="234"/>
        <end position="256"/>
    </location>
</feature>
<dbReference type="PANTHER" id="PTHR33116:SF79">
    <property type="entry name" value="REVERSE TRANSCRIPTASE DOMAIN, ZINC FINGER, CCHC-TYPE-RELATED"/>
    <property type="match status" value="1"/>
</dbReference>
<evidence type="ECO:0000259" key="2">
    <source>
        <dbReference type="Pfam" id="PF00078"/>
    </source>
</evidence>
<feature type="region of interest" description="Disordered" evidence="1">
    <location>
        <begin position="1"/>
        <end position="69"/>
    </location>
</feature>
<feature type="compositionally biased region" description="Basic residues" evidence="1">
    <location>
        <begin position="9"/>
        <end position="18"/>
    </location>
</feature>
<protein>
    <submittedName>
        <fullName evidence="3">Putative ribonuclease H protein At1g65750 family</fullName>
    </submittedName>
</protein>
<comment type="caution">
    <text evidence="3">The sequence shown here is derived from an EMBL/GenBank/DDBJ whole genome shotgun (WGS) entry which is preliminary data.</text>
</comment>
<feature type="compositionally biased region" description="Acidic residues" evidence="1">
    <location>
        <begin position="1241"/>
        <end position="1251"/>
    </location>
</feature>
<evidence type="ECO:0000256" key="1">
    <source>
        <dbReference type="SAM" id="MobiDB-lite"/>
    </source>
</evidence>
<feature type="region of interest" description="Disordered" evidence="1">
    <location>
        <begin position="1241"/>
        <end position="1268"/>
    </location>
</feature>
<feature type="compositionally biased region" description="Polar residues" evidence="1">
    <location>
        <begin position="27"/>
        <end position="42"/>
    </location>
</feature>
<dbReference type="CDD" id="cd01650">
    <property type="entry name" value="RT_nLTR_like"/>
    <property type="match status" value="1"/>
</dbReference>
<accession>A0A6L2JP44</accession>
<name>A0A6L2JP44_TANCI</name>
<reference evidence="3" key="1">
    <citation type="journal article" date="2019" name="Sci. Rep.">
        <title>Draft genome of Tanacetum cinerariifolium, the natural source of mosquito coil.</title>
        <authorList>
            <person name="Yamashiro T."/>
            <person name="Shiraishi A."/>
            <person name="Satake H."/>
            <person name="Nakayama K."/>
        </authorList>
    </citation>
    <scope>NUCLEOTIDE SEQUENCE</scope>
</reference>
<dbReference type="InterPro" id="IPR000477">
    <property type="entry name" value="RT_dom"/>
</dbReference>
<sequence length="1268" mass="143268">MSHENTPRPNKRQPRKPNRSNPPTPDGTFTLQNPSPNTNLLRPQSYYHQPYPNQPYRNPTAAPQQYGFHAYGSQPNAFKDYSSQHSSFPFSHQDYVLQTQMGGLSSQPMSPINAFPIKEFECGNTRKKDGFWVEVMEYIKSKTKMEGRRTYDMVVGKWKMVRPAVVRFCGVYSNVMRMAQESGAGDEDYVQKAMGSSKKHESSGSSSFNTESEDASINLNSTVADDDEVQEIRRPWGRDKAKAATTNKGSKASASSTMNDDALAKLVVNEMTTAEVEQREAFIELKRRENNNEAKENLEPLNAKVMSSSQEIPVVEHNDHLSQKGTNNGGSVLDVMEDVIRIGQAMGYSMEGLGHKTKKEWIKALTSNYKLNFIAIQETKMSKISHMDVRFMWGNTNYDFVCSDSLGNSGGILCIWEATVFKKENVTILDNFIAIYGSWLPNNDKILFIAVYAPQQASNLDSGLVLETIILCRLDLKCKLLNINDMESKDYIQKSKVTWAIEGDENLKIFHGIINKKRSQLAIRGIFVDGSWCTEPGMIKEAFVNHFEARFKEPDNHRFKINFEFPKRLSQQQADDLERAVSRDDIKTAVWNCGDNKSPGPDGYSFGFIKKHWDLIGTDLCEAVEHFFVKGSFPNGCNSSFIALIPKVSDAKFVSDFRPISLIGCVYKVVTKVIANRLTDVISDIVSDTQSAFVSGRQILDGPFILGELLQWCKRKNKQSMFFKVDFAKAYDSIQFGVNGFEDDAMFIGEWSDENLKVILNTLKCFFLASGLHINIYKSQLLGVGVSYHVVQQASSFIGCSIMQNQFRYLGVIDGDRMTRIKAWENIIIKLKSRLSKWKVKTLSVGGRLTLLKFVLGASPIYSMSIFKVPRGMLKTMEAIRSRFFNGIGQEDAKITWISWNKVLASKKRGGLGVSSFFALNRAYLLKWVWQFISQDGSLWSRVIRALYEPNIDVHSTHTLSNWCAIVRELQLLKDKGFDFWSHCKKRIGNGTDTSFCRLKKTTGGEPEGYVDNNLGANRQHDGNHPHSFASFLHEESSRIKVTSRTLEIEKTYLADVLILMLSVLEVQAWFDNTLYGNFLRKKVTFSVVEMYILNAWQKHGVQKNSCNVITCLQSWGHIDYAQALVDIQADRALKDRMVISVPNPDSNGVTMHTIKGVPTPHVGKHGTRGNHSLRKEQVPKSAYQIKMNSTSVFNSFYTVEEYNGKNGEYSSEYGFTSPNQFDLLTKDDGMSMLRGLQEMDDDRDEDDGYDETTHSSKSLGNSTGGNM</sequence>
<gene>
    <name evidence="3" type="ORF">Tci_010839</name>
</gene>
<proteinExistence type="predicted"/>
<dbReference type="Pfam" id="PF00078">
    <property type="entry name" value="RVT_1"/>
    <property type="match status" value="1"/>
</dbReference>
<dbReference type="InterPro" id="IPR036691">
    <property type="entry name" value="Endo/exonu/phosph_ase_sf"/>
</dbReference>
<dbReference type="AlphaFoldDB" id="A0A6L2JP44"/>
<evidence type="ECO:0000313" key="3">
    <source>
        <dbReference type="EMBL" id="GEU38861.1"/>
    </source>
</evidence>
<dbReference type="SUPFAM" id="SSF56219">
    <property type="entry name" value="DNase I-like"/>
    <property type="match status" value="1"/>
</dbReference>
<dbReference type="PANTHER" id="PTHR33116">
    <property type="entry name" value="REVERSE TRANSCRIPTASE ZINC-BINDING DOMAIN-CONTAINING PROTEIN-RELATED-RELATED"/>
    <property type="match status" value="1"/>
</dbReference>